<dbReference type="Proteomes" id="UP000294662">
    <property type="component" value="Unassembled WGS sequence"/>
</dbReference>
<dbReference type="InterPro" id="IPR036526">
    <property type="entry name" value="C-N_Hydrolase_sf"/>
</dbReference>
<name>A0A4R5EIT9_9RHOB</name>
<sequence length="266" mass="28046">MSETGSETDTGLTLALWQAPSVAGNSELAFDEIGKATAAAGRAGADIVVFPELFVTGYERDDFTELALSQEALCARLAPIARAAGCAICVGYPERVGEQIANAALYVSAGGKILGNHHKIQLFGEVEAQRFIAGDRYTVFEFAGRKLAILICYDVEFAPHIAALKQQGVDLVLVPTAAMDPFGHVGAHVVPAMAANHGLTILYANLCGQEAHLTYFGGSVIAGADGQILAQAGRGPCLLLSQLPLEYDHAVLSTQDRDFRPISDGM</sequence>
<feature type="domain" description="CN hydrolase" evidence="2">
    <location>
        <begin position="12"/>
        <end position="245"/>
    </location>
</feature>
<dbReference type="InterPro" id="IPR003010">
    <property type="entry name" value="C-N_Hydrolase"/>
</dbReference>
<accession>A0A4R5EIT9</accession>
<evidence type="ECO:0000313" key="3">
    <source>
        <dbReference type="EMBL" id="TDE34348.1"/>
    </source>
</evidence>
<reference evidence="3 4" key="1">
    <citation type="submission" date="2019-03" db="EMBL/GenBank/DDBJ databases">
        <authorList>
            <person name="Zhang S."/>
        </authorList>
    </citation>
    <scope>NUCLEOTIDE SEQUENCE [LARGE SCALE GENOMIC DNA]</scope>
    <source>
        <strain evidence="3 4">S4J41</strain>
    </source>
</reference>
<evidence type="ECO:0000256" key="1">
    <source>
        <dbReference type="ARBA" id="ARBA00022801"/>
    </source>
</evidence>
<dbReference type="Gene3D" id="3.60.110.10">
    <property type="entry name" value="Carbon-nitrogen hydrolase"/>
    <property type="match status" value="1"/>
</dbReference>
<evidence type="ECO:0000259" key="2">
    <source>
        <dbReference type="PROSITE" id="PS50263"/>
    </source>
</evidence>
<proteinExistence type="predicted"/>
<dbReference type="Pfam" id="PF00795">
    <property type="entry name" value="CN_hydrolase"/>
    <property type="match status" value="1"/>
</dbReference>
<dbReference type="RefSeq" id="WP_132831309.1">
    <property type="nucleotide sequence ID" value="NZ_SMFP01000020.1"/>
</dbReference>
<dbReference type="PANTHER" id="PTHR43674">
    <property type="entry name" value="NITRILASE C965.09-RELATED"/>
    <property type="match status" value="1"/>
</dbReference>
<dbReference type="EMBL" id="SMFP01000020">
    <property type="protein sequence ID" value="TDE34348.1"/>
    <property type="molecule type" value="Genomic_DNA"/>
</dbReference>
<dbReference type="GO" id="GO:0016811">
    <property type="term" value="F:hydrolase activity, acting on carbon-nitrogen (but not peptide) bonds, in linear amides"/>
    <property type="evidence" value="ECO:0007669"/>
    <property type="project" value="UniProtKB-ARBA"/>
</dbReference>
<dbReference type="InterPro" id="IPR050345">
    <property type="entry name" value="Aliph_Amidase/BUP"/>
</dbReference>
<dbReference type="AlphaFoldDB" id="A0A4R5EIT9"/>
<comment type="caution">
    <text evidence="3">The sequence shown here is derived from an EMBL/GenBank/DDBJ whole genome shotgun (WGS) entry which is preliminary data.</text>
</comment>
<dbReference type="PANTHER" id="PTHR43674:SF2">
    <property type="entry name" value="BETA-UREIDOPROPIONASE"/>
    <property type="match status" value="1"/>
</dbReference>
<gene>
    <name evidence="3" type="ORF">E1B25_19765</name>
</gene>
<protein>
    <submittedName>
        <fullName evidence="3">Nitrilase</fullName>
    </submittedName>
</protein>
<dbReference type="PROSITE" id="PS50263">
    <property type="entry name" value="CN_HYDROLASE"/>
    <property type="match status" value="1"/>
</dbReference>
<organism evidence="3 4">
    <name type="scientific">Antarcticimicrobium sediminis</name>
    <dbReference type="NCBI Taxonomy" id="2546227"/>
    <lineage>
        <taxon>Bacteria</taxon>
        <taxon>Pseudomonadati</taxon>
        <taxon>Pseudomonadota</taxon>
        <taxon>Alphaproteobacteria</taxon>
        <taxon>Rhodobacterales</taxon>
        <taxon>Paracoccaceae</taxon>
        <taxon>Antarcticimicrobium</taxon>
    </lineage>
</organism>
<keyword evidence="4" id="KW-1185">Reference proteome</keyword>
<evidence type="ECO:0000313" key="4">
    <source>
        <dbReference type="Proteomes" id="UP000294662"/>
    </source>
</evidence>
<dbReference type="OrthoDB" id="9811121at2"/>
<keyword evidence="1" id="KW-0378">Hydrolase</keyword>
<dbReference type="SUPFAM" id="SSF56317">
    <property type="entry name" value="Carbon-nitrogen hydrolase"/>
    <property type="match status" value="1"/>
</dbReference>